<dbReference type="Proteomes" id="UP000287547">
    <property type="component" value="Unassembled WGS sequence"/>
</dbReference>
<reference evidence="3 4" key="1">
    <citation type="submission" date="2018-05" db="EMBL/GenBank/DDBJ databases">
        <title>Evolution of GPA BGCs.</title>
        <authorList>
            <person name="Waglechner N."/>
            <person name="Wright G.D."/>
        </authorList>
    </citation>
    <scope>NUCLEOTIDE SEQUENCE [LARGE SCALE GENOMIC DNA]</scope>
    <source>
        <strain evidence="3 4">A82846</strain>
    </source>
</reference>
<evidence type="ECO:0000313" key="4">
    <source>
        <dbReference type="Proteomes" id="UP000287547"/>
    </source>
</evidence>
<feature type="region of interest" description="Disordered" evidence="1">
    <location>
        <begin position="212"/>
        <end position="234"/>
    </location>
</feature>
<feature type="compositionally biased region" description="Low complexity" evidence="1">
    <location>
        <begin position="213"/>
        <end position="234"/>
    </location>
</feature>
<keyword evidence="2" id="KW-0732">Signal</keyword>
<feature type="signal peptide" evidence="2">
    <location>
        <begin position="1"/>
        <end position="26"/>
    </location>
</feature>
<gene>
    <name evidence="3" type="ORF">DMH04_39400</name>
</gene>
<protein>
    <recommendedName>
        <fullName evidence="5">DUF1440 domain-containing protein</fullName>
    </recommendedName>
</protein>
<evidence type="ECO:0000256" key="1">
    <source>
        <dbReference type="SAM" id="MobiDB-lite"/>
    </source>
</evidence>
<evidence type="ECO:0000256" key="2">
    <source>
        <dbReference type="SAM" id="SignalP"/>
    </source>
</evidence>
<comment type="caution">
    <text evidence="3">The sequence shown here is derived from an EMBL/GenBank/DDBJ whole genome shotgun (WGS) entry which is preliminary data.</text>
</comment>
<feature type="chain" id="PRO_5039015369" description="DUF1440 domain-containing protein" evidence="2">
    <location>
        <begin position="27"/>
        <end position="234"/>
    </location>
</feature>
<accession>A0A428YXH0</accession>
<evidence type="ECO:0008006" key="5">
    <source>
        <dbReference type="Google" id="ProtNLM"/>
    </source>
</evidence>
<dbReference type="OrthoDB" id="3628713at2"/>
<sequence length="234" mass="24753">MLGHVRWPSRVIIAAALSGAPSTLHALITGRDPLAATRAAATLLPGGKTAPAYTPSQQEFRRGNPLFSRYQRGLTVSGFRRSRGPRRLSEPTADPSAHASSREEFARGTPLISRYQEGLTILAGAAVHLGISVFWAAMIDAVDQRRAPEMTDGVAGSGRGLGPIGGAVAGLMIAILDLEIIGRRYPAIQQLPKIPQYMDHIAFGMLVTSLRGPDASDASASNPTAPSTSGRRPR</sequence>
<organism evidence="3 4">
    <name type="scientific">Kibdelosporangium aridum</name>
    <dbReference type="NCBI Taxonomy" id="2030"/>
    <lineage>
        <taxon>Bacteria</taxon>
        <taxon>Bacillati</taxon>
        <taxon>Actinomycetota</taxon>
        <taxon>Actinomycetes</taxon>
        <taxon>Pseudonocardiales</taxon>
        <taxon>Pseudonocardiaceae</taxon>
        <taxon>Kibdelosporangium</taxon>
    </lineage>
</organism>
<name>A0A428YXH0_KIBAR</name>
<evidence type="ECO:0000313" key="3">
    <source>
        <dbReference type="EMBL" id="RSM74795.1"/>
    </source>
</evidence>
<proteinExistence type="predicted"/>
<dbReference type="AlphaFoldDB" id="A0A428YXH0"/>
<feature type="region of interest" description="Disordered" evidence="1">
    <location>
        <begin position="80"/>
        <end position="105"/>
    </location>
</feature>
<dbReference type="EMBL" id="QHKI01000050">
    <property type="protein sequence ID" value="RSM74795.1"/>
    <property type="molecule type" value="Genomic_DNA"/>
</dbReference>